<keyword evidence="3" id="KW-1185">Reference proteome</keyword>
<dbReference type="Proteomes" id="UP001634007">
    <property type="component" value="Unassembled WGS sequence"/>
</dbReference>
<feature type="compositionally biased region" description="Basic and acidic residues" evidence="1">
    <location>
        <begin position="41"/>
        <end position="65"/>
    </location>
</feature>
<accession>A0ABD3LXB2</accession>
<evidence type="ECO:0000313" key="2">
    <source>
        <dbReference type="EMBL" id="KAL3753015.1"/>
    </source>
</evidence>
<dbReference type="AlphaFoldDB" id="A0ABD3LXB2"/>
<feature type="region of interest" description="Disordered" evidence="1">
    <location>
        <begin position="1"/>
        <end position="138"/>
    </location>
</feature>
<reference evidence="2 3" key="1">
    <citation type="submission" date="2024-11" db="EMBL/GenBank/DDBJ databases">
        <title>Chromosome-level genome assembly of Eucalyptus globulus Labill. provides insights into its genome evolution.</title>
        <authorList>
            <person name="Li X."/>
        </authorList>
    </citation>
    <scope>NUCLEOTIDE SEQUENCE [LARGE SCALE GENOMIC DNA]</scope>
    <source>
        <strain evidence="2">CL2024</strain>
        <tissue evidence="2">Fresh tender leaves</tissue>
    </source>
</reference>
<feature type="compositionally biased region" description="Gly residues" evidence="1">
    <location>
        <begin position="70"/>
        <end position="83"/>
    </location>
</feature>
<sequence>MPCKRAPIVLPGFTDGRRRGGGTCAGDNGVPRSAAPSRAEISAKERETKRRLGKLQKGEGRGEARRNRRGGGPNHDGGGGGLRGSSRRRVSPAEGGGRRRGLSRRETEASPEKERRRSTERRSSGDSRGQALCSAAIG</sequence>
<proteinExistence type="predicted"/>
<protein>
    <submittedName>
        <fullName evidence="2">Uncharacterized protein</fullName>
    </submittedName>
</protein>
<evidence type="ECO:0000256" key="1">
    <source>
        <dbReference type="SAM" id="MobiDB-lite"/>
    </source>
</evidence>
<evidence type="ECO:0000313" key="3">
    <source>
        <dbReference type="Proteomes" id="UP001634007"/>
    </source>
</evidence>
<feature type="compositionally biased region" description="Basic and acidic residues" evidence="1">
    <location>
        <begin position="103"/>
        <end position="125"/>
    </location>
</feature>
<dbReference type="EMBL" id="JBJKBG010000001">
    <property type="protein sequence ID" value="KAL3753015.1"/>
    <property type="molecule type" value="Genomic_DNA"/>
</dbReference>
<gene>
    <name evidence="2" type="ORF">ACJRO7_000415</name>
</gene>
<comment type="caution">
    <text evidence="2">The sequence shown here is derived from an EMBL/GenBank/DDBJ whole genome shotgun (WGS) entry which is preliminary data.</text>
</comment>
<name>A0ABD3LXB2_EUCGL</name>
<organism evidence="2 3">
    <name type="scientific">Eucalyptus globulus</name>
    <name type="common">Tasmanian blue gum</name>
    <dbReference type="NCBI Taxonomy" id="34317"/>
    <lineage>
        <taxon>Eukaryota</taxon>
        <taxon>Viridiplantae</taxon>
        <taxon>Streptophyta</taxon>
        <taxon>Embryophyta</taxon>
        <taxon>Tracheophyta</taxon>
        <taxon>Spermatophyta</taxon>
        <taxon>Magnoliopsida</taxon>
        <taxon>eudicotyledons</taxon>
        <taxon>Gunneridae</taxon>
        <taxon>Pentapetalae</taxon>
        <taxon>rosids</taxon>
        <taxon>malvids</taxon>
        <taxon>Myrtales</taxon>
        <taxon>Myrtaceae</taxon>
        <taxon>Myrtoideae</taxon>
        <taxon>Eucalypteae</taxon>
        <taxon>Eucalyptus</taxon>
    </lineage>
</organism>